<name>A0AA36MZB5_9DINO</name>
<proteinExistence type="predicted"/>
<keyword evidence="2" id="KW-1185">Reference proteome</keyword>
<organism evidence="1 2">
    <name type="scientific">Effrenium voratum</name>
    <dbReference type="NCBI Taxonomy" id="2562239"/>
    <lineage>
        <taxon>Eukaryota</taxon>
        <taxon>Sar</taxon>
        <taxon>Alveolata</taxon>
        <taxon>Dinophyceae</taxon>
        <taxon>Suessiales</taxon>
        <taxon>Symbiodiniaceae</taxon>
        <taxon>Effrenium</taxon>
    </lineage>
</organism>
<dbReference type="EMBL" id="CAUJNA010001336">
    <property type="protein sequence ID" value="CAJ1386189.1"/>
    <property type="molecule type" value="Genomic_DNA"/>
</dbReference>
<protein>
    <recommendedName>
        <fullName evidence="3">ZZ-type domain-containing protein</fullName>
    </recommendedName>
</protein>
<dbReference type="AlphaFoldDB" id="A0AA36MZB5"/>
<evidence type="ECO:0000313" key="1">
    <source>
        <dbReference type="EMBL" id="CAJ1386189.1"/>
    </source>
</evidence>
<evidence type="ECO:0008006" key="3">
    <source>
        <dbReference type="Google" id="ProtNLM"/>
    </source>
</evidence>
<dbReference type="Proteomes" id="UP001178507">
    <property type="component" value="Unassembled WGS sequence"/>
</dbReference>
<evidence type="ECO:0000313" key="2">
    <source>
        <dbReference type="Proteomes" id="UP001178507"/>
    </source>
</evidence>
<gene>
    <name evidence="1" type="ORF">EVOR1521_LOCUS12622</name>
</gene>
<comment type="caution">
    <text evidence="1">The sequence shown here is derived from an EMBL/GenBank/DDBJ whole genome shotgun (WGS) entry which is preliminary data.</text>
</comment>
<accession>A0AA36MZB5</accession>
<sequence length="267" mass="29397">MQMSYGVRVTGPTKLAGKYERSGALNGMPLYIGENGQRIWFDQGLERWCLSESEEWQFTAQAVPGVQEPPRAGWEAPDESWGVVPPDAFQKAALSVSPAPSCSKGHQLRPDVRTGHSCDLCRVSGTAFRCPDSGCDYDLCAPCHAKTLEELSSEARPIPEDQLAELLAKLRGKDSAGNDVVYRRFKGASLQEEWAKMGKSMGTAEDFWTGCVAKLASSMQEAAGFSHGVLLETEHPYSAKRFSWRKVVQLKTDALEVFFHSRTGLAF</sequence>
<reference evidence="1" key="1">
    <citation type="submission" date="2023-08" db="EMBL/GenBank/DDBJ databases">
        <authorList>
            <person name="Chen Y."/>
            <person name="Shah S."/>
            <person name="Dougan E. K."/>
            <person name="Thang M."/>
            <person name="Chan C."/>
        </authorList>
    </citation>
    <scope>NUCLEOTIDE SEQUENCE</scope>
</reference>